<dbReference type="FunFam" id="1.10.10.10:FF:000056">
    <property type="entry name" value="IclR family transcriptional regulator"/>
    <property type="match status" value="1"/>
</dbReference>
<accession>A0A1M5E9P9</accession>
<sequence>MATDIPDGNAGKRSIKSAERALDLLEFVAAESGRATFKAIGSGLDLPKSSLHGLLEVLVSRSYLSLDEQSRAYSLGIRALELGEAYRAQHSVTKAAQPILEAIVAAANETTHLAELSGTQNVYLAKVDSHHALRMQSDVGTRRPAHSTGVGKALLAQLDDAEIIRRFGDGALPTYTPTTIGTVPALQTELAATRQRGFAFDNEEGTPGIFCLAVPVYGAEPAILALSVAVPITRANPAALSAILMLLADASCKLAAQLGAARSATQLSLTTPQTAQAAIAALIGEHGAAFSFMRD</sequence>
<dbReference type="Gene3D" id="3.30.450.40">
    <property type="match status" value="1"/>
</dbReference>
<dbReference type="Pfam" id="PF09339">
    <property type="entry name" value="HTH_IclR"/>
    <property type="match status" value="1"/>
</dbReference>
<dbReference type="GO" id="GO:0003700">
    <property type="term" value="F:DNA-binding transcription factor activity"/>
    <property type="evidence" value="ECO:0007669"/>
    <property type="project" value="TreeGrafter"/>
</dbReference>
<dbReference type="OrthoDB" id="8210253at2"/>
<dbReference type="Pfam" id="PF01614">
    <property type="entry name" value="IclR_C"/>
    <property type="match status" value="1"/>
</dbReference>
<dbReference type="RefSeq" id="WP_052950461.1">
    <property type="nucleotide sequence ID" value="NZ_FQVC01000013.1"/>
</dbReference>
<evidence type="ECO:0000256" key="1">
    <source>
        <dbReference type="ARBA" id="ARBA00023015"/>
    </source>
</evidence>
<dbReference type="GO" id="GO:0003677">
    <property type="term" value="F:DNA binding"/>
    <property type="evidence" value="ECO:0007669"/>
    <property type="project" value="UniProtKB-KW"/>
</dbReference>
<protein>
    <submittedName>
        <fullName evidence="6">Transcriptional regulator, IclR family</fullName>
    </submittedName>
</protein>
<dbReference type="InterPro" id="IPR050707">
    <property type="entry name" value="HTH_MetabolicPath_Reg"/>
</dbReference>
<dbReference type="Proteomes" id="UP000184533">
    <property type="component" value="Unassembled WGS sequence"/>
</dbReference>
<feature type="domain" description="HTH iclR-type" evidence="4">
    <location>
        <begin position="15"/>
        <end position="77"/>
    </location>
</feature>
<dbReference type="InterPro" id="IPR036388">
    <property type="entry name" value="WH-like_DNA-bd_sf"/>
</dbReference>
<dbReference type="PROSITE" id="PS51077">
    <property type="entry name" value="HTH_ICLR"/>
    <property type="match status" value="1"/>
</dbReference>
<dbReference type="SUPFAM" id="SSF55781">
    <property type="entry name" value="GAF domain-like"/>
    <property type="match status" value="1"/>
</dbReference>
<dbReference type="GO" id="GO:0045892">
    <property type="term" value="P:negative regulation of DNA-templated transcription"/>
    <property type="evidence" value="ECO:0007669"/>
    <property type="project" value="TreeGrafter"/>
</dbReference>
<keyword evidence="2" id="KW-0238">DNA-binding</keyword>
<evidence type="ECO:0000313" key="7">
    <source>
        <dbReference type="Proteomes" id="UP000184533"/>
    </source>
</evidence>
<dbReference type="InterPro" id="IPR005471">
    <property type="entry name" value="Tscrpt_reg_IclR_N"/>
</dbReference>
<evidence type="ECO:0000256" key="2">
    <source>
        <dbReference type="ARBA" id="ARBA00023125"/>
    </source>
</evidence>
<dbReference type="AlphaFoldDB" id="A0A1M5E9P9"/>
<proteinExistence type="predicted"/>
<organism evidence="6 7">
    <name type="scientific">Devosia limi DSM 17137</name>
    <dbReference type="NCBI Taxonomy" id="1121477"/>
    <lineage>
        <taxon>Bacteria</taxon>
        <taxon>Pseudomonadati</taxon>
        <taxon>Pseudomonadota</taxon>
        <taxon>Alphaproteobacteria</taxon>
        <taxon>Hyphomicrobiales</taxon>
        <taxon>Devosiaceae</taxon>
        <taxon>Devosia</taxon>
    </lineage>
</organism>
<gene>
    <name evidence="6" type="ORF">SAMN02745223_03469</name>
</gene>
<dbReference type="InterPro" id="IPR014757">
    <property type="entry name" value="Tscrpt_reg_IclR_C"/>
</dbReference>
<dbReference type="SUPFAM" id="SSF46785">
    <property type="entry name" value="Winged helix' DNA-binding domain"/>
    <property type="match status" value="1"/>
</dbReference>
<evidence type="ECO:0000259" key="4">
    <source>
        <dbReference type="PROSITE" id="PS51077"/>
    </source>
</evidence>
<dbReference type="EMBL" id="FQVC01000013">
    <property type="protein sequence ID" value="SHF75937.1"/>
    <property type="molecule type" value="Genomic_DNA"/>
</dbReference>
<keyword evidence="3" id="KW-0804">Transcription</keyword>
<feature type="domain" description="IclR-ED" evidence="5">
    <location>
        <begin position="78"/>
        <end position="260"/>
    </location>
</feature>
<name>A0A1M5E9P9_9HYPH</name>
<evidence type="ECO:0000259" key="5">
    <source>
        <dbReference type="PROSITE" id="PS51078"/>
    </source>
</evidence>
<dbReference type="Gene3D" id="1.10.10.10">
    <property type="entry name" value="Winged helix-like DNA-binding domain superfamily/Winged helix DNA-binding domain"/>
    <property type="match status" value="1"/>
</dbReference>
<dbReference type="InterPro" id="IPR036390">
    <property type="entry name" value="WH_DNA-bd_sf"/>
</dbReference>
<keyword evidence="1" id="KW-0805">Transcription regulation</keyword>
<evidence type="ECO:0000256" key="3">
    <source>
        <dbReference type="ARBA" id="ARBA00023163"/>
    </source>
</evidence>
<evidence type="ECO:0000313" key="6">
    <source>
        <dbReference type="EMBL" id="SHF75937.1"/>
    </source>
</evidence>
<dbReference type="SMART" id="SM00346">
    <property type="entry name" value="HTH_ICLR"/>
    <property type="match status" value="1"/>
</dbReference>
<dbReference type="PROSITE" id="PS51078">
    <property type="entry name" value="ICLR_ED"/>
    <property type="match status" value="1"/>
</dbReference>
<dbReference type="InterPro" id="IPR029016">
    <property type="entry name" value="GAF-like_dom_sf"/>
</dbReference>
<dbReference type="PANTHER" id="PTHR30136:SF24">
    <property type="entry name" value="HTH-TYPE TRANSCRIPTIONAL REPRESSOR ALLR"/>
    <property type="match status" value="1"/>
</dbReference>
<reference evidence="6 7" key="1">
    <citation type="submission" date="2016-11" db="EMBL/GenBank/DDBJ databases">
        <authorList>
            <person name="Jaros S."/>
            <person name="Januszkiewicz K."/>
            <person name="Wedrychowicz H."/>
        </authorList>
    </citation>
    <scope>NUCLEOTIDE SEQUENCE [LARGE SCALE GENOMIC DNA]</scope>
    <source>
        <strain evidence="6 7">DSM 17137</strain>
    </source>
</reference>
<dbReference type="PANTHER" id="PTHR30136">
    <property type="entry name" value="HELIX-TURN-HELIX TRANSCRIPTIONAL REGULATOR, ICLR FAMILY"/>
    <property type="match status" value="1"/>
</dbReference>